<comment type="similarity">
    <text evidence="1 2">Belongs to the serpin family.</text>
</comment>
<dbReference type="EMBL" id="JARBJD010000183">
    <property type="protein sequence ID" value="KAK2948154.1"/>
    <property type="molecule type" value="Genomic_DNA"/>
</dbReference>
<keyword evidence="5" id="KW-1185">Reference proteome</keyword>
<evidence type="ECO:0000256" key="2">
    <source>
        <dbReference type="RuleBase" id="RU000411"/>
    </source>
</evidence>
<dbReference type="SUPFAM" id="SSF48371">
    <property type="entry name" value="ARM repeat"/>
    <property type="match status" value="1"/>
</dbReference>
<dbReference type="SMART" id="SM00093">
    <property type="entry name" value="SERPIN"/>
    <property type="match status" value="1"/>
</dbReference>
<dbReference type="InterPro" id="IPR042185">
    <property type="entry name" value="Serpin_sf_2"/>
</dbReference>
<evidence type="ECO:0000256" key="1">
    <source>
        <dbReference type="ARBA" id="ARBA00009500"/>
    </source>
</evidence>
<feature type="domain" description="Serpin" evidence="3">
    <location>
        <begin position="40"/>
        <end position="397"/>
    </location>
</feature>
<dbReference type="PANTHER" id="PTHR11461:SF211">
    <property type="entry name" value="GH10112P-RELATED"/>
    <property type="match status" value="1"/>
</dbReference>
<evidence type="ECO:0000313" key="5">
    <source>
        <dbReference type="Proteomes" id="UP001281761"/>
    </source>
</evidence>
<dbReference type="InterPro" id="IPR042178">
    <property type="entry name" value="Serpin_sf_1"/>
</dbReference>
<dbReference type="Pfam" id="PF00079">
    <property type="entry name" value="Serpin"/>
    <property type="match status" value="1"/>
</dbReference>
<sequence length="741" mass="82688">MSNIITEKPPGPHFVFPAFDKPKFEASLQEQSASVGQFGQKLTTLLGSSGRNVFISPLSIHECLLMTGNGAMGNTLRSMKETLCLPNASSDEPINSLHSMLTAGRQMENRIPLFTMANSLWISDKFRVYSGFLSESESIFDATAKSMDFSSRKTVSAINDWVSTNTKGLIQKVVKRIEPHHKMLLVNTVHFQQDFKVKFKRNTTYPQDFTQFDGVKRKVPMMHMKHPLRYCHNSDVSAVCLDFVHPDAMMVVILPNETGQNALLSAAEQYLEPQRFSALVEQCSWREIKLHLPKFELECEEELKDPLTALGMGEAFSDAAEFPRISPDPLKIDQVIHKTVLKVAENGVEAAAATVVIEDDGAGPPPASPPPQLVVRSSFILMEDLSSHTGTKSELSPSGMSLLLFSLIVKTSAFLNWDGTQITTIPDRITIFHSLISTVKHDNALDSASEEKIVQFLGHIMTLSTEEMEKLIVALVPSSSEESTQKFVNSIVVFVSSANQRITKEAMRIVNELLENSSPKFCLNLVKADLVPHLIASLHPQSLSLADAEDIHTFLMEAIAAGLWLGTPDGLLQLEIEHPSDRDTVHEIVLKHIIAISEPYLLHLCTQRFSIVDGSQSLQFMALLTQILRLSPSHQPTRSFVRNVPVSLAIPSCLTFFTNPCSIWIPLDGLAEIHQQWNVRSGETRHFLKTFHRSLREEGMSDVIEQQLLNSRIVYAGQFVVHKPFKLNNLLGGNVRHQDEW</sequence>
<dbReference type="PANTHER" id="PTHR11461">
    <property type="entry name" value="SERINE PROTEASE INHIBITOR, SERPIN"/>
    <property type="match status" value="1"/>
</dbReference>
<proteinExistence type="inferred from homology"/>
<protein>
    <submittedName>
        <fullName evidence="4">Serpin</fullName>
    </submittedName>
</protein>
<organism evidence="4 5">
    <name type="scientific">Blattamonas nauphoetae</name>
    <dbReference type="NCBI Taxonomy" id="2049346"/>
    <lineage>
        <taxon>Eukaryota</taxon>
        <taxon>Metamonada</taxon>
        <taxon>Preaxostyla</taxon>
        <taxon>Oxymonadida</taxon>
        <taxon>Blattamonas</taxon>
    </lineage>
</organism>
<dbReference type="SUPFAM" id="SSF56574">
    <property type="entry name" value="Serpins"/>
    <property type="match status" value="1"/>
</dbReference>
<name>A0ABQ9X8Y8_9EUKA</name>
<gene>
    <name evidence="4" type="ORF">BLNAU_16954</name>
</gene>
<dbReference type="Proteomes" id="UP001281761">
    <property type="component" value="Unassembled WGS sequence"/>
</dbReference>
<evidence type="ECO:0000313" key="4">
    <source>
        <dbReference type="EMBL" id="KAK2948154.1"/>
    </source>
</evidence>
<evidence type="ECO:0000259" key="3">
    <source>
        <dbReference type="SMART" id="SM00093"/>
    </source>
</evidence>
<dbReference type="Gene3D" id="2.30.39.10">
    <property type="entry name" value="Alpha-1-antitrypsin, domain 1"/>
    <property type="match status" value="1"/>
</dbReference>
<dbReference type="InterPro" id="IPR016024">
    <property type="entry name" value="ARM-type_fold"/>
</dbReference>
<dbReference type="InterPro" id="IPR023796">
    <property type="entry name" value="Serpin_dom"/>
</dbReference>
<dbReference type="Gene3D" id="3.30.497.10">
    <property type="entry name" value="Antithrombin, subunit I, domain 2"/>
    <property type="match status" value="1"/>
</dbReference>
<reference evidence="4 5" key="1">
    <citation type="journal article" date="2022" name="bioRxiv">
        <title>Genomics of Preaxostyla Flagellates Illuminates Evolutionary Transitions and the Path Towards Mitochondrial Loss.</title>
        <authorList>
            <person name="Novak L.V.F."/>
            <person name="Treitli S.C."/>
            <person name="Pyrih J."/>
            <person name="Halakuc P."/>
            <person name="Pipaliya S.V."/>
            <person name="Vacek V."/>
            <person name="Brzon O."/>
            <person name="Soukal P."/>
            <person name="Eme L."/>
            <person name="Dacks J.B."/>
            <person name="Karnkowska A."/>
            <person name="Elias M."/>
            <person name="Hampl V."/>
        </authorList>
    </citation>
    <scope>NUCLEOTIDE SEQUENCE [LARGE SCALE GENOMIC DNA]</scope>
    <source>
        <strain evidence="4">NAU3</strain>
        <tissue evidence="4">Gut</tissue>
    </source>
</reference>
<accession>A0ABQ9X8Y8</accession>
<dbReference type="InterPro" id="IPR000215">
    <property type="entry name" value="Serpin_fam"/>
</dbReference>
<comment type="caution">
    <text evidence="4">The sequence shown here is derived from an EMBL/GenBank/DDBJ whole genome shotgun (WGS) entry which is preliminary data.</text>
</comment>
<dbReference type="InterPro" id="IPR036186">
    <property type="entry name" value="Serpin_sf"/>
</dbReference>